<sequence length="163" mass="18277">VRLCSSCTFEDPINPLCGWTDVSKGSLMWKRGSNGTLVGTNPRPTFDHTTYSTSGSYIYLTSSDGTTPNSTARLITSAFRQASSTCRIEFWIYLTGLASNQLNVMLLTDNQIERATLQRFHYQSMINWTKVNIEIGRVDVPFQIAFDSQRSITWGSVAIEDTK</sequence>
<dbReference type="EMBL" id="CAJOBD010052251">
    <property type="protein sequence ID" value="CAF4355099.1"/>
    <property type="molecule type" value="Genomic_DNA"/>
</dbReference>
<proteinExistence type="predicted"/>
<organism evidence="2 3">
    <name type="scientific">Rotaria sordida</name>
    <dbReference type="NCBI Taxonomy" id="392033"/>
    <lineage>
        <taxon>Eukaryota</taxon>
        <taxon>Metazoa</taxon>
        <taxon>Spiralia</taxon>
        <taxon>Gnathifera</taxon>
        <taxon>Rotifera</taxon>
        <taxon>Eurotatoria</taxon>
        <taxon>Bdelloidea</taxon>
        <taxon>Philodinida</taxon>
        <taxon>Philodinidae</taxon>
        <taxon>Rotaria</taxon>
    </lineage>
</organism>
<dbReference type="AlphaFoldDB" id="A0A820L4M4"/>
<dbReference type="SUPFAM" id="SSF49899">
    <property type="entry name" value="Concanavalin A-like lectins/glucanases"/>
    <property type="match status" value="1"/>
</dbReference>
<dbReference type="SMART" id="SM00137">
    <property type="entry name" value="MAM"/>
    <property type="match status" value="1"/>
</dbReference>
<evidence type="ECO:0000259" key="1">
    <source>
        <dbReference type="PROSITE" id="PS50060"/>
    </source>
</evidence>
<dbReference type="PANTHER" id="PTHR23282:SF101">
    <property type="entry name" value="MAM DOMAIN-CONTAINING PROTEIN"/>
    <property type="match status" value="1"/>
</dbReference>
<dbReference type="Pfam" id="PF00629">
    <property type="entry name" value="MAM"/>
    <property type="match status" value="1"/>
</dbReference>
<gene>
    <name evidence="2" type="ORF">JBS370_LOCUS42051</name>
</gene>
<evidence type="ECO:0000313" key="3">
    <source>
        <dbReference type="Proteomes" id="UP000663836"/>
    </source>
</evidence>
<dbReference type="InterPro" id="IPR000998">
    <property type="entry name" value="MAM_dom"/>
</dbReference>
<reference evidence="2" key="1">
    <citation type="submission" date="2021-02" db="EMBL/GenBank/DDBJ databases">
        <authorList>
            <person name="Nowell W R."/>
        </authorList>
    </citation>
    <scope>NUCLEOTIDE SEQUENCE</scope>
</reference>
<dbReference type="PROSITE" id="PS50060">
    <property type="entry name" value="MAM_2"/>
    <property type="match status" value="1"/>
</dbReference>
<name>A0A820L4M4_9BILA</name>
<feature type="non-terminal residue" evidence="2">
    <location>
        <position position="1"/>
    </location>
</feature>
<feature type="non-terminal residue" evidence="2">
    <location>
        <position position="163"/>
    </location>
</feature>
<dbReference type="PANTHER" id="PTHR23282">
    <property type="entry name" value="APICAL ENDOSOMAL GLYCOPROTEIN PRECURSOR"/>
    <property type="match status" value="1"/>
</dbReference>
<evidence type="ECO:0000313" key="2">
    <source>
        <dbReference type="EMBL" id="CAF4355099.1"/>
    </source>
</evidence>
<dbReference type="CDD" id="cd06263">
    <property type="entry name" value="MAM"/>
    <property type="match status" value="1"/>
</dbReference>
<dbReference type="Proteomes" id="UP000663836">
    <property type="component" value="Unassembled WGS sequence"/>
</dbReference>
<protein>
    <recommendedName>
        <fullName evidence="1">MAM domain-containing protein</fullName>
    </recommendedName>
</protein>
<accession>A0A820L4M4</accession>
<dbReference type="InterPro" id="IPR051560">
    <property type="entry name" value="MAM_domain-containing"/>
</dbReference>
<comment type="caution">
    <text evidence="2">The sequence shown here is derived from an EMBL/GenBank/DDBJ whole genome shotgun (WGS) entry which is preliminary data.</text>
</comment>
<dbReference type="InterPro" id="IPR013320">
    <property type="entry name" value="ConA-like_dom_sf"/>
</dbReference>
<feature type="domain" description="MAM" evidence="1">
    <location>
        <begin position="5"/>
        <end position="163"/>
    </location>
</feature>
<dbReference type="GO" id="GO:0016020">
    <property type="term" value="C:membrane"/>
    <property type="evidence" value="ECO:0007669"/>
    <property type="project" value="InterPro"/>
</dbReference>
<dbReference type="Gene3D" id="2.60.120.200">
    <property type="match status" value="1"/>
</dbReference>